<name>A0A212T519_9MICO</name>
<feature type="signal peptide" evidence="8">
    <location>
        <begin position="1"/>
        <end position="21"/>
    </location>
</feature>
<organism evidence="9 10">
    <name type="scientific">Kytococcus aerolatus</name>
    <dbReference type="NCBI Taxonomy" id="592308"/>
    <lineage>
        <taxon>Bacteria</taxon>
        <taxon>Bacillati</taxon>
        <taxon>Actinomycetota</taxon>
        <taxon>Actinomycetes</taxon>
        <taxon>Micrococcales</taxon>
        <taxon>Kytococcaceae</taxon>
        <taxon>Kytococcus</taxon>
    </lineage>
</organism>
<gene>
    <name evidence="9" type="ORF">SAMN05445756_0415</name>
</gene>
<evidence type="ECO:0000256" key="5">
    <source>
        <dbReference type="ARBA" id="ARBA00023288"/>
    </source>
</evidence>
<keyword evidence="2 8" id="KW-0732">Signal</keyword>
<dbReference type="PANTHER" id="PTHR30429:SF0">
    <property type="entry name" value="METHIONINE-BINDING LIPOPROTEIN METQ"/>
    <property type="match status" value="1"/>
</dbReference>
<dbReference type="AlphaFoldDB" id="A0A212T519"/>
<evidence type="ECO:0000256" key="2">
    <source>
        <dbReference type="ARBA" id="ARBA00022729"/>
    </source>
</evidence>
<evidence type="ECO:0000256" key="1">
    <source>
        <dbReference type="ARBA" id="ARBA00004635"/>
    </source>
</evidence>
<dbReference type="InterPro" id="IPR004872">
    <property type="entry name" value="Lipoprotein_NlpA"/>
</dbReference>
<feature type="lipid moiety-binding region" description="S-diacylglycerol cysteine" evidence="7">
    <location>
        <position position="23"/>
    </location>
</feature>
<evidence type="ECO:0000256" key="7">
    <source>
        <dbReference type="PIRSR" id="PIRSR002854-1"/>
    </source>
</evidence>
<keyword evidence="3" id="KW-0472">Membrane</keyword>
<feature type="chain" id="PRO_5039605108" description="Lipoprotein" evidence="8">
    <location>
        <begin position="22"/>
        <end position="270"/>
    </location>
</feature>
<dbReference type="EMBL" id="FYEZ01000001">
    <property type="protein sequence ID" value="SNC61109.1"/>
    <property type="molecule type" value="Genomic_DNA"/>
</dbReference>
<dbReference type="OrthoDB" id="9812878at2"/>
<dbReference type="Proteomes" id="UP000198122">
    <property type="component" value="Unassembled WGS sequence"/>
</dbReference>
<protein>
    <recommendedName>
        <fullName evidence="6">Lipoprotein</fullName>
    </recommendedName>
</protein>
<accession>A0A212T519</accession>
<dbReference type="PROSITE" id="PS51257">
    <property type="entry name" value="PROKAR_LIPOPROTEIN"/>
    <property type="match status" value="1"/>
</dbReference>
<dbReference type="SUPFAM" id="SSF53850">
    <property type="entry name" value="Periplasmic binding protein-like II"/>
    <property type="match status" value="1"/>
</dbReference>
<dbReference type="Gene3D" id="3.40.190.10">
    <property type="entry name" value="Periplasmic binding protein-like II"/>
    <property type="match status" value="2"/>
</dbReference>
<keyword evidence="10" id="KW-1185">Reference proteome</keyword>
<evidence type="ECO:0000256" key="4">
    <source>
        <dbReference type="ARBA" id="ARBA00023139"/>
    </source>
</evidence>
<dbReference type="PANTHER" id="PTHR30429">
    <property type="entry name" value="D-METHIONINE-BINDING LIPOPROTEIN METQ"/>
    <property type="match status" value="1"/>
</dbReference>
<evidence type="ECO:0000256" key="6">
    <source>
        <dbReference type="PIRNR" id="PIRNR002854"/>
    </source>
</evidence>
<evidence type="ECO:0000313" key="9">
    <source>
        <dbReference type="EMBL" id="SNC61109.1"/>
    </source>
</evidence>
<dbReference type="GO" id="GO:0016020">
    <property type="term" value="C:membrane"/>
    <property type="evidence" value="ECO:0007669"/>
    <property type="project" value="UniProtKB-SubCell"/>
</dbReference>
<evidence type="ECO:0000313" key="10">
    <source>
        <dbReference type="Proteomes" id="UP000198122"/>
    </source>
</evidence>
<dbReference type="Pfam" id="PF03180">
    <property type="entry name" value="Lipoprotein_9"/>
    <property type="match status" value="1"/>
</dbReference>
<evidence type="ECO:0000256" key="8">
    <source>
        <dbReference type="SAM" id="SignalP"/>
    </source>
</evidence>
<dbReference type="PIRSF" id="PIRSF002854">
    <property type="entry name" value="MetQ"/>
    <property type="match status" value="1"/>
</dbReference>
<reference evidence="9 10" key="1">
    <citation type="submission" date="2017-06" db="EMBL/GenBank/DDBJ databases">
        <authorList>
            <person name="Kim H.J."/>
            <person name="Triplett B.A."/>
        </authorList>
    </citation>
    <scope>NUCLEOTIDE SEQUENCE [LARGE SCALE GENOMIC DNA]</scope>
    <source>
        <strain evidence="9 10">DSM 22179</strain>
    </source>
</reference>
<dbReference type="RefSeq" id="WP_088817429.1">
    <property type="nucleotide sequence ID" value="NZ_FYEZ01000001.1"/>
</dbReference>
<comment type="subcellular location">
    <subcellularLocation>
        <location evidence="1">Membrane</location>
        <topology evidence="1">Lipid-anchor</topology>
    </subcellularLocation>
</comment>
<sequence>MITRRHALALGLGTLTLPALSACGGAGATSTTGPLRVGTTPVPHAEILTWIHDRGLDAEHGFELEVVEFTDYVQPNVALDEGSIDANYYQHRLFLAAQEEEAGYAFDIVAPVTNQPMGIYSESITDLADLPRRTRVAVPNDPANGARGLWLLEEQGIITLAEGVETPLPEDVIENPHELDIVPLEAAQLPRSLGDTALAAIPGNFAVQAELDPRTALVTEDPADERFAINVVTRPELVEDPRVTALVEVLGSREVGQFIQDTWKGVVVQL</sequence>
<keyword evidence="4" id="KW-0564">Palmitate</keyword>
<evidence type="ECO:0000256" key="3">
    <source>
        <dbReference type="ARBA" id="ARBA00023136"/>
    </source>
</evidence>
<keyword evidence="5 6" id="KW-0449">Lipoprotein</keyword>
<comment type="similarity">
    <text evidence="6">Belongs to the nlpA lipoprotein family.</text>
</comment>
<proteinExistence type="inferred from homology"/>